<keyword evidence="2" id="KW-0689">Ribosomal protein</keyword>
<evidence type="ECO:0000313" key="6">
    <source>
        <dbReference type="Proteomes" id="UP000289738"/>
    </source>
</evidence>
<feature type="compositionally biased region" description="Pro residues" evidence="4">
    <location>
        <begin position="185"/>
        <end position="196"/>
    </location>
</feature>
<dbReference type="GO" id="GO:0070181">
    <property type="term" value="F:small ribosomal subunit rRNA binding"/>
    <property type="evidence" value="ECO:0007669"/>
    <property type="project" value="TreeGrafter"/>
</dbReference>
<reference evidence="5 6" key="1">
    <citation type="submission" date="2019-01" db="EMBL/GenBank/DDBJ databases">
        <title>Sequencing of cultivated peanut Arachis hypogaea provides insights into genome evolution and oil improvement.</title>
        <authorList>
            <person name="Chen X."/>
        </authorList>
    </citation>
    <scope>NUCLEOTIDE SEQUENCE [LARGE SCALE GENOMIC DNA]</scope>
    <source>
        <strain evidence="6">cv. Fuhuasheng</strain>
        <tissue evidence="5">Leaves</tissue>
    </source>
</reference>
<evidence type="ECO:0000313" key="5">
    <source>
        <dbReference type="EMBL" id="RYR28835.1"/>
    </source>
</evidence>
<dbReference type="InterPro" id="IPR023029">
    <property type="entry name" value="Ribosomal_uS15_arc_euk"/>
</dbReference>
<evidence type="ECO:0000256" key="3">
    <source>
        <dbReference type="ARBA" id="ARBA00023274"/>
    </source>
</evidence>
<protein>
    <recommendedName>
        <fullName evidence="7">40S ribosomal protein S13</fullName>
    </recommendedName>
</protein>
<dbReference type="InterPro" id="IPR000589">
    <property type="entry name" value="Ribosomal_uS15"/>
</dbReference>
<dbReference type="GO" id="GO:0003735">
    <property type="term" value="F:structural constituent of ribosome"/>
    <property type="evidence" value="ECO:0007669"/>
    <property type="project" value="InterPro"/>
</dbReference>
<comment type="similarity">
    <text evidence="1">Belongs to the universal ribosomal protein uS15 family.</text>
</comment>
<dbReference type="PROSITE" id="PS00362">
    <property type="entry name" value="RIBOSOMAL_S15"/>
    <property type="match status" value="1"/>
</dbReference>
<dbReference type="STRING" id="3818.A0A445AR01"/>
<keyword evidence="6" id="KW-1185">Reference proteome</keyword>
<dbReference type="CDD" id="cd00353">
    <property type="entry name" value="Ribosomal_S15p_S13e"/>
    <property type="match status" value="1"/>
</dbReference>
<keyword evidence="3" id="KW-0687">Ribonucleoprotein</keyword>
<dbReference type="Pfam" id="PF00312">
    <property type="entry name" value="Ribosomal_S15"/>
    <property type="match status" value="1"/>
</dbReference>
<dbReference type="GO" id="GO:0022627">
    <property type="term" value="C:cytosolic small ribosomal subunit"/>
    <property type="evidence" value="ECO:0007669"/>
    <property type="project" value="TreeGrafter"/>
</dbReference>
<sequence>MQALAHPIYAEIANQAGGYENVNYTLKDMRHALNDAKVALKYLKNQKAEDPCLYYKHIGKTLVSVIIDSSPSIKFVIEAIFLINAHHRLCAWHLIRNATTLLTPPHFTDSSPRLHTLPSKCSIGGAFQPCTAVAPFATAAPNLHCTELPLPPPIAHSAALTITNGVRRAAIEEAKPRHSPGIPTATPPPLAPPPQSPQTLTRPPTPPPPPLSQDEVVTKQRNKDGVRTMFESYRCIKLFLSKKEVPFPLDLYHLIKKAVSIRKHLERNRKDKDSKFRLILVESRIHRLACYYKKTKKLPPVSRYHLQGLCLQFSIDSPSWRQLLPQDCVLAAVCAVVALVNGLGYTRLEDENMEAALEQVLDGEREDVIELVLRLVEEVVTEHPQSLGRCNQIWRGDKPQWRRQ</sequence>
<proteinExistence type="inferred from homology"/>
<evidence type="ECO:0000256" key="1">
    <source>
        <dbReference type="ARBA" id="ARBA00008434"/>
    </source>
</evidence>
<name>A0A445AR01_ARAHY</name>
<dbReference type="PANTHER" id="PTHR11885">
    <property type="entry name" value="RIBOSOMAL PROTEIN S15P/S13E"/>
    <property type="match status" value="1"/>
</dbReference>
<dbReference type="AlphaFoldDB" id="A0A445AR01"/>
<feature type="region of interest" description="Disordered" evidence="4">
    <location>
        <begin position="174"/>
        <end position="219"/>
    </location>
</feature>
<dbReference type="EMBL" id="SDMP01000011">
    <property type="protein sequence ID" value="RYR28835.1"/>
    <property type="molecule type" value="Genomic_DNA"/>
</dbReference>
<comment type="caution">
    <text evidence="5">The sequence shown here is derived from an EMBL/GenBank/DDBJ whole genome shotgun (WGS) entry which is preliminary data.</text>
</comment>
<accession>A0A445AR01</accession>
<dbReference type="SUPFAM" id="SSF47060">
    <property type="entry name" value="S15/NS1 RNA-binding domain"/>
    <property type="match status" value="1"/>
</dbReference>
<dbReference type="InterPro" id="IPR009068">
    <property type="entry name" value="uS15_NS1_RNA-bd_sf"/>
</dbReference>
<dbReference type="FunFam" id="1.10.287.10:FF:000003">
    <property type="entry name" value="40S ribosomal protein S13"/>
    <property type="match status" value="1"/>
</dbReference>
<evidence type="ECO:0000256" key="2">
    <source>
        <dbReference type="ARBA" id="ARBA00022980"/>
    </source>
</evidence>
<dbReference type="PANTHER" id="PTHR11885:SF25">
    <property type="entry name" value="SMALL RIBOSOMAL SUBUNIT PROTEIN US15Y-RELATED"/>
    <property type="match status" value="1"/>
</dbReference>
<dbReference type="Gene3D" id="1.10.287.10">
    <property type="entry name" value="S15/NS1, RNA-binding"/>
    <property type="match status" value="1"/>
</dbReference>
<dbReference type="Proteomes" id="UP000289738">
    <property type="component" value="Chromosome B01"/>
</dbReference>
<dbReference type="SMART" id="SM01387">
    <property type="entry name" value="Ribosomal_S15"/>
    <property type="match status" value="1"/>
</dbReference>
<gene>
    <name evidence="5" type="ORF">Ahy_B01g053022</name>
</gene>
<dbReference type="GO" id="GO:0006412">
    <property type="term" value="P:translation"/>
    <property type="evidence" value="ECO:0007669"/>
    <property type="project" value="InterPro"/>
</dbReference>
<dbReference type="GO" id="GO:0005730">
    <property type="term" value="C:nucleolus"/>
    <property type="evidence" value="ECO:0007669"/>
    <property type="project" value="TreeGrafter"/>
</dbReference>
<evidence type="ECO:0000256" key="4">
    <source>
        <dbReference type="SAM" id="MobiDB-lite"/>
    </source>
</evidence>
<organism evidence="5 6">
    <name type="scientific">Arachis hypogaea</name>
    <name type="common">Peanut</name>
    <dbReference type="NCBI Taxonomy" id="3818"/>
    <lineage>
        <taxon>Eukaryota</taxon>
        <taxon>Viridiplantae</taxon>
        <taxon>Streptophyta</taxon>
        <taxon>Embryophyta</taxon>
        <taxon>Tracheophyta</taxon>
        <taxon>Spermatophyta</taxon>
        <taxon>Magnoliopsida</taxon>
        <taxon>eudicotyledons</taxon>
        <taxon>Gunneridae</taxon>
        <taxon>Pentapetalae</taxon>
        <taxon>rosids</taxon>
        <taxon>fabids</taxon>
        <taxon>Fabales</taxon>
        <taxon>Fabaceae</taxon>
        <taxon>Papilionoideae</taxon>
        <taxon>50 kb inversion clade</taxon>
        <taxon>dalbergioids sensu lato</taxon>
        <taxon>Dalbergieae</taxon>
        <taxon>Pterocarpus clade</taxon>
        <taxon>Arachis</taxon>
    </lineage>
</organism>
<evidence type="ECO:0008006" key="7">
    <source>
        <dbReference type="Google" id="ProtNLM"/>
    </source>
</evidence>